<gene>
    <name evidence="3" type="ORF">K4G66_11360</name>
</gene>
<proteinExistence type="predicted"/>
<dbReference type="Pfam" id="PF21347">
    <property type="entry name" value="DUF3108_like"/>
    <property type="match status" value="1"/>
</dbReference>
<organism evidence="3">
    <name type="scientific">Roseihalotalea indica</name>
    <dbReference type="NCBI Taxonomy" id="2867963"/>
    <lineage>
        <taxon>Bacteria</taxon>
        <taxon>Pseudomonadati</taxon>
        <taxon>Bacteroidota</taxon>
        <taxon>Cytophagia</taxon>
        <taxon>Cytophagales</taxon>
        <taxon>Catalimonadaceae</taxon>
        <taxon>Roseihalotalea</taxon>
    </lineage>
</organism>
<accession>A0AA49GRJ8</accession>
<keyword evidence="1" id="KW-0732">Signal</keyword>
<dbReference type="AlphaFoldDB" id="A0AA49GRJ8"/>
<dbReference type="PROSITE" id="PS51257">
    <property type="entry name" value="PROKAR_LIPOPROTEIN"/>
    <property type="match status" value="1"/>
</dbReference>
<sequence length="236" mass="26522">MKNTVCALLSLLVYTGVFGQSCDDNFYRMEKGSTFHLTNYDKKDKVTGKQENVVMKVNESGDGLTATIHTKVFDKKDKLLTDGEFEVVCEGDRIKIDMDQMLQSMEQLKSMEGMETEIESDFITLPSDMEIGQELPDSKTTITVKMGGGNSNMMSNDVFIKNRKVAAQEEVTTPAGTFECYKITFETEVNMKVMGMNRTQTFSGANWFARNVGMVKTENYDDKGNLQSYTLLTALK</sequence>
<name>A0AA49GRJ8_9BACT</name>
<evidence type="ECO:0000256" key="1">
    <source>
        <dbReference type="SAM" id="SignalP"/>
    </source>
</evidence>
<dbReference type="EMBL" id="CP120682">
    <property type="protein sequence ID" value="WKN39287.1"/>
    <property type="molecule type" value="Genomic_DNA"/>
</dbReference>
<dbReference type="InterPro" id="IPR049279">
    <property type="entry name" value="DUF3108-like"/>
</dbReference>
<feature type="chain" id="PRO_5041399433" description="DUF3108 domain-containing protein" evidence="1">
    <location>
        <begin position="20"/>
        <end position="236"/>
    </location>
</feature>
<evidence type="ECO:0000259" key="2">
    <source>
        <dbReference type="Pfam" id="PF21347"/>
    </source>
</evidence>
<reference evidence="3" key="1">
    <citation type="journal article" date="2023" name="Comput. Struct. Biotechnol. J.">
        <title>Discovery of a novel marine Bacteroidetes with a rich repertoire of carbohydrate-active enzymes.</title>
        <authorList>
            <person name="Chen B."/>
            <person name="Liu G."/>
            <person name="Chen Q."/>
            <person name="Wang H."/>
            <person name="Liu L."/>
            <person name="Tang K."/>
        </authorList>
    </citation>
    <scope>NUCLEOTIDE SEQUENCE</scope>
    <source>
        <strain evidence="3">TK19036</strain>
    </source>
</reference>
<protein>
    <recommendedName>
        <fullName evidence="2">DUF3108 domain-containing protein</fullName>
    </recommendedName>
</protein>
<dbReference type="Gene3D" id="2.40.360.20">
    <property type="match status" value="1"/>
</dbReference>
<reference evidence="3" key="2">
    <citation type="journal article" date="2024" name="Antonie Van Leeuwenhoek">
        <title>Roseihalotalea indica gen. nov., sp. nov., a halophilic Bacteroidetes from mesopelagic Southwest Indian Ocean with higher carbohydrate metabolic potential.</title>
        <authorList>
            <person name="Chen B."/>
            <person name="Zhang M."/>
            <person name="Lin D."/>
            <person name="Ye J."/>
            <person name="Tang K."/>
        </authorList>
    </citation>
    <scope>NUCLEOTIDE SEQUENCE</scope>
    <source>
        <strain evidence="3">TK19036</strain>
    </source>
</reference>
<feature type="domain" description="DUF3108" evidence="2">
    <location>
        <begin position="30"/>
        <end position="232"/>
    </location>
</feature>
<evidence type="ECO:0000313" key="3">
    <source>
        <dbReference type="EMBL" id="WKN39287.1"/>
    </source>
</evidence>
<feature type="signal peptide" evidence="1">
    <location>
        <begin position="1"/>
        <end position="19"/>
    </location>
</feature>